<dbReference type="EnsemblPlants" id="MELO3C034727.2.1">
    <property type="protein sequence ID" value="MELO3C034727.2.1"/>
    <property type="gene ID" value="MELO3C034727.2"/>
</dbReference>
<dbReference type="Gramene" id="MELO3C034727.2.1">
    <property type="protein sequence ID" value="MELO3C034727.2.1"/>
    <property type="gene ID" value="MELO3C034727.2"/>
</dbReference>
<sequence>MAMGPCGPAFGLDLHITTKLPTRKLRRRPAAGYIFNMPMKPVIFTTTSHMELTSASQTNIRSSKAMRKAVRGEYGCSYVVEVDLPYYVVFFTRRLGDKSNMAFHVPNTSSPYIGYRELESIFEPPCLLEL</sequence>
<organism evidence="1">
    <name type="scientific">Cucumis melo</name>
    <name type="common">Muskmelon</name>
    <dbReference type="NCBI Taxonomy" id="3656"/>
    <lineage>
        <taxon>Eukaryota</taxon>
        <taxon>Viridiplantae</taxon>
        <taxon>Streptophyta</taxon>
        <taxon>Embryophyta</taxon>
        <taxon>Tracheophyta</taxon>
        <taxon>Spermatophyta</taxon>
        <taxon>Magnoliopsida</taxon>
        <taxon>eudicotyledons</taxon>
        <taxon>Gunneridae</taxon>
        <taxon>Pentapetalae</taxon>
        <taxon>rosids</taxon>
        <taxon>fabids</taxon>
        <taxon>Cucurbitales</taxon>
        <taxon>Cucurbitaceae</taxon>
        <taxon>Benincaseae</taxon>
        <taxon>Cucumis</taxon>
    </lineage>
</organism>
<evidence type="ECO:0000313" key="1">
    <source>
        <dbReference type="EnsemblPlants" id="MELO3C034727.2.1"/>
    </source>
</evidence>
<dbReference type="AlphaFoldDB" id="A0A9I9EJU5"/>
<name>A0A9I9EJU5_CUCME</name>
<proteinExistence type="predicted"/>
<reference evidence="1" key="1">
    <citation type="submission" date="2023-03" db="UniProtKB">
        <authorList>
            <consortium name="EnsemblPlants"/>
        </authorList>
    </citation>
    <scope>IDENTIFICATION</scope>
</reference>
<accession>A0A9I9EJU5</accession>
<protein>
    <submittedName>
        <fullName evidence="1">Uncharacterized protein</fullName>
    </submittedName>
</protein>